<reference evidence="1 2" key="1">
    <citation type="journal article" date="2010" name="Stand. Genomic Sci.">
        <title>Complete genome sequence of Haliangium ochraceum type strain (SMP-2).</title>
        <authorList>
            <consortium name="US DOE Joint Genome Institute (JGI-PGF)"/>
            <person name="Ivanova N."/>
            <person name="Daum C."/>
            <person name="Lang E."/>
            <person name="Abt B."/>
            <person name="Kopitz M."/>
            <person name="Saunders E."/>
            <person name="Lapidus A."/>
            <person name="Lucas S."/>
            <person name="Glavina Del Rio T."/>
            <person name="Nolan M."/>
            <person name="Tice H."/>
            <person name="Copeland A."/>
            <person name="Cheng J.F."/>
            <person name="Chen F."/>
            <person name="Bruce D."/>
            <person name="Goodwin L."/>
            <person name="Pitluck S."/>
            <person name="Mavromatis K."/>
            <person name="Pati A."/>
            <person name="Mikhailova N."/>
            <person name="Chen A."/>
            <person name="Palaniappan K."/>
            <person name="Land M."/>
            <person name="Hauser L."/>
            <person name="Chang Y.J."/>
            <person name="Jeffries C.D."/>
            <person name="Detter J.C."/>
            <person name="Brettin T."/>
            <person name="Rohde M."/>
            <person name="Goker M."/>
            <person name="Bristow J."/>
            <person name="Markowitz V."/>
            <person name="Eisen J.A."/>
            <person name="Hugenholtz P."/>
            <person name="Kyrpides N.C."/>
            <person name="Klenk H.P."/>
        </authorList>
    </citation>
    <scope>NUCLEOTIDE SEQUENCE [LARGE SCALE GENOMIC DNA]</scope>
    <source>
        <strain evidence="2">DSM 14365 / CIP 107738 / JCM 11303 / AJ 13395 / SMP-2</strain>
    </source>
</reference>
<evidence type="ECO:0000313" key="2">
    <source>
        <dbReference type="Proteomes" id="UP000001880"/>
    </source>
</evidence>
<dbReference type="AlphaFoldDB" id="D0LJ71"/>
<dbReference type="KEGG" id="hoh:Hoch_2381"/>
<evidence type="ECO:0000313" key="1">
    <source>
        <dbReference type="EMBL" id="ACY14918.1"/>
    </source>
</evidence>
<gene>
    <name evidence="1" type="ordered locus">Hoch_2381</name>
</gene>
<dbReference type="Proteomes" id="UP000001880">
    <property type="component" value="Chromosome"/>
</dbReference>
<sequence length="45" mass="5104">MMALQPREPELVIDKVCGGSYQSPPAKPATHAGRISLFEEMFRKW</sequence>
<accession>D0LJ71</accession>
<proteinExistence type="predicted"/>
<dbReference type="HOGENOM" id="CLU_3200541_0_0_7"/>
<protein>
    <submittedName>
        <fullName evidence="1">Uncharacterized protein</fullName>
    </submittedName>
</protein>
<keyword evidence="2" id="KW-1185">Reference proteome</keyword>
<name>D0LJ71_HALO1</name>
<dbReference type="EMBL" id="CP001804">
    <property type="protein sequence ID" value="ACY14918.1"/>
    <property type="molecule type" value="Genomic_DNA"/>
</dbReference>
<organism evidence="1 2">
    <name type="scientific">Haliangium ochraceum (strain DSM 14365 / JCM 11303 / SMP-2)</name>
    <dbReference type="NCBI Taxonomy" id="502025"/>
    <lineage>
        <taxon>Bacteria</taxon>
        <taxon>Pseudomonadati</taxon>
        <taxon>Myxococcota</taxon>
        <taxon>Polyangia</taxon>
        <taxon>Haliangiales</taxon>
        <taxon>Kofleriaceae</taxon>
        <taxon>Haliangium</taxon>
    </lineage>
</organism>